<dbReference type="PROSITE" id="PS50943">
    <property type="entry name" value="HTH_CROC1"/>
    <property type="match status" value="1"/>
</dbReference>
<dbReference type="SUPFAM" id="SSF47413">
    <property type="entry name" value="lambda repressor-like DNA-binding domains"/>
    <property type="match status" value="1"/>
</dbReference>
<organism evidence="2 3">
    <name type="scientific">Turicibacter sanguinis</name>
    <dbReference type="NCBI Taxonomy" id="154288"/>
    <lineage>
        <taxon>Bacteria</taxon>
        <taxon>Bacillati</taxon>
        <taxon>Bacillota</taxon>
        <taxon>Erysipelotrichia</taxon>
        <taxon>Erysipelotrichales</taxon>
        <taxon>Turicibacteraceae</taxon>
        <taxon>Turicibacter</taxon>
    </lineage>
</organism>
<evidence type="ECO:0000313" key="3">
    <source>
        <dbReference type="Proteomes" id="UP000487649"/>
    </source>
</evidence>
<protein>
    <submittedName>
        <fullName evidence="2">Helix-turn-helix domain-containing protein</fullName>
    </submittedName>
</protein>
<evidence type="ECO:0000259" key="1">
    <source>
        <dbReference type="PROSITE" id="PS50943"/>
    </source>
</evidence>
<dbReference type="Proteomes" id="UP000487649">
    <property type="component" value="Unassembled WGS sequence"/>
</dbReference>
<reference evidence="2 3" key="1">
    <citation type="journal article" date="2019" name="Nat. Med.">
        <title>A library of human gut bacterial isolates paired with longitudinal multiomics data enables mechanistic microbiome research.</title>
        <authorList>
            <person name="Poyet M."/>
            <person name="Groussin M."/>
            <person name="Gibbons S.M."/>
            <person name="Avila-Pacheco J."/>
            <person name="Jiang X."/>
            <person name="Kearney S.M."/>
            <person name="Perrotta A.R."/>
            <person name="Berdy B."/>
            <person name="Zhao S."/>
            <person name="Lieberman T.D."/>
            <person name="Swanson P.K."/>
            <person name="Smith M."/>
            <person name="Roesemann S."/>
            <person name="Alexander J.E."/>
            <person name="Rich S.A."/>
            <person name="Livny J."/>
            <person name="Vlamakis H."/>
            <person name="Clish C."/>
            <person name="Bullock K."/>
            <person name="Deik A."/>
            <person name="Scott J."/>
            <person name="Pierce K.A."/>
            <person name="Xavier R.J."/>
            <person name="Alm E.J."/>
        </authorList>
    </citation>
    <scope>NUCLEOTIDE SEQUENCE [LARGE SCALE GENOMIC DNA]</scope>
    <source>
        <strain evidence="2 3">BIOML-A198</strain>
    </source>
</reference>
<gene>
    <name evidence="2" type="ORF">GMA92_15695</name>
</gene>
<dbReference type="SMART" id="SM00530">
    <property type="entry name" value="HTH_XRE"/>
    <property type="match status" value="1"/>
</dbReference>
<dbReference type="GO" id="GO:0003677">
    <property type="term" value="F:DNA binding"/>
    <property type="evidence" value="ECO:0007669"/>
    <property type="project" value="InterPro"/>
</dbReference>
<feature type="domain" description="HTH cro/C1-type" evidence="1">
    <location>
        <begin position="5"/>
        <end position="59"/>
    </location>
</feature>
<dbReference type="AlphaFoldDB" id="A0A9X4XKV5"/>
<name>A0A9X4XKV5_9FIRM</name>
<dbReference type="InterPro" id="IPR001387">
    <property type="entry name" value="Cro/C1-type_HTH"/>
</dbReference>
<dbReference type="CDD" id="cd00093">
    <property type="entry name" value="HTH_XRE"/>
    <property type="match status" value="1"/>
</dbReference>
<proteinExistence type="predicted"/>
<dbReference type="Gene3D" id="1.10.260.40">
    <property type="entry name" value="lambda repressor-like DNA-binding domains"/>
    <property type="match status" value="1"/>
</dbReference>
<accession>A0A9X4XKV5</accession>
<evidence type="ECO:0000313" key="2">
    <source>
        <dbReference type="EMBL" id="MTK22837.1"/>
    </source>
</evidence>
<dbReference type="Pfam" id="PF12844">
    <property type="entry name" value="HTH_19"/>
    <property type="match status" value="1"/>
</dbReference>
<sequence>MNKRIKTIRKTLGYNQKKFAEILGIAQTSVSYLEKDGATVTEQNIRSICSQFHVNEQWLRHGEGEMFIKDNRIYLDQFLLQKGIKKENLEDVIELINTYFDLDPVLRTAILEMLKNNKSKTSYANSSIIQNKINDMNVEAAEEAYIKSISNSAPKTGSTVFRIIKDNNNQKQIK</sequence>
<dbReference type="InterPro" id="IPR010982">
    <property type="entry name" value="Lambda_DNA-bd_dom_sf"/>
</dbReference>
<dbReference type="EMBL" id="WMQE01000066">
    <property type="protein sequence ID" value="MTK22837.1"/>
    <property type="molecule type" value="Genomic_DNA"/>
</dbReference>
<comment type="caution">
    <text evidence="2">The sequence shown here is derived from an EMBL/GenBank/DDBJ whole genome shotgun (WGS) entry which is preliminary data.</text>
</comment>